<feature type="coiled-coil region" evidence="1">
    <location>
        <begin position="28"/>
        <end position="62"/>
    </location>
</feature>
<reference evidence="2 3" key="1">
    <citation type="journal article" date="2016" name="Genome Biol. Evol.">
        <title>Divergent and convergent evolution of fungal pathogenicity.</title>
        <authorList>
            <person name="Shang Y."/>
            <person name="Xiao G."/>
            <person name="Zheng P."/>
            <person name="Cen K."/>
            <person name="Zhan S."/>
            <person name="Wang C."/>
        </authorList>
    </citation>
    <scope>NUCLEOTIDE SEQUENCE [LARGE SCALE GENOMIC DNA]</scope>
    <source>
        <strain evidence="2 3">RCEF 2490</strain>
    </source>
</reference>
<name>A0A166RPM1_9HYPO</name>
<keyword evidence="3" id="KW-1185">Reference proteome</keyword>
<proteinExistence type="predicted"/>
<evidence type="ECO:0008006" key="4">
    <source>
        <dbReference type="Google" id="ProtNLM"/>
    </source>
</evidence>
<dbReference type="AlphaFoldDB" id="A0A166RPM1"/>
<dbReference type="OrthoDB" id="4923153at2759"/>
<organism evidence="2 3">
    <name type="scientific">Moelleriella libera RCEF 2490</name>
    <dbReference type="NCBI Taxonomy" id="1081109"/>
    <lineage>
        <taxon>Eukaryota</taxon>
        <taxon>Fungi</taxon>
        <taxon>Dikarya</taxon>
        <taxon>Ascomycota</taxon>
        <taxon>Pezizomycotina</taxon>
        <taxon>Sordariomycetes</taxon>
        <taxon>Hypocreomycetidae</taxon>
        <taxon>Hypocreales</taxon>
        <taxon>Clavicipitaceae</taxon>
        <taxon>Moelleriella</taxon>
    </lineage>
</organism>
<accession>A0A166RPM1</accession>
<dbReference type="Proteomes" id="UP000078544">
    <property type="component" value="Unassembled WGS sequence"/>
</dbReference>
<evidence type="ECO:0000313" key="3">
    <source>
        <dbReference type="Proteomes" id="UP000078544"/>
    </source>
</evidence>
<gene>
    <name evidence="2" type="ORF">AAL_00620</name>
</gene>
<evidence type="ECO:0000313" key="2">
    <source>
        <dbReference type="EMBL" id="OAA33155.1"/>
    </source>
</evidence>
<protein>
    <recommendedName>
        <fullName evidence="4">T-complex protein 1</fullName>
    </recommendedName>
</protein>
<dbReference type="EMBL" id="AZGY01000001">
    <property type="protein sequence ID" value="OAA33155.1"/>
    <property type="molecule type" value="Genomic_DNA"/>
</dbReference>
<evidence type="ECO:0000256" key="1">
    <source>
        <dbReference type="SAM" id="Coils"/>
    </source>
</evidence>
<keyword evidence="1" id="KW-0175">Coiled coil</keyword>
<comment type="caution">
    <text evidence="2">The sequence shown here is derived from an EMBL/GenBank/DDBJ whole genome shotgun (WGS) entry which is preliminary data.</text>
</comment>
<sequence length="135" mass="15455">MARRTSQAHSTQGLDPSIVALQAPQRIFELKKERDERAKDIIRQAEEELTSVRKKAMAYKEEQNRQSALKKAERLGRLVDLVERRRQIEGQMLAIVTDLHAKMLEVEDMMLVGYNARQKEARQALEALSGKSQPA</sequence>